<dbReference type="InterPro" id="IPR050984">
    <property type="entry name" value="Gfo/Idh/MocA_domain"/>
</dbReference>
<dbReference type="GO" id="GO:0047837">
    <property type="term" value="F:D-xylose 1-dehydrogenase (NADP+) activity"/>
    <property type="evidence" value="ECO:0007669"/>
    <property type="project" value="UniProtKB-EC"/>
</dbReference>
<evidence type="ECO:0000259" key="7">
    <source>
        <dbReference type="Pfam" id="PF22725"/>
    </source>
</evidence>
<evidence type="ECO:0000256" key="1">
    <source>
        <dbReference type="ARBA" id="ARBA00010928"/>
    </source>
</evidence>
<dbReference type="RefSeq" id="XP_028473438.1">
    <property type="nucleotide sequence ID" value="XM_028618482.1"/>
</dbReference>
<dbReference type="SUPFAM" id="SSF55347">
    <property type="entry name" value="Glyceraldehyde-3-phosphate dehydrogenase-like, C-terminal domain"/>
    <property type="match status" value="1"/>
</dbReference>
<dbReference type="InterPro" id="IPR055170">
    <property type="entry name" value="GFO_IDH_MocA-like_dom"/>
</dbReference>
<dbReference type="EMBL" id="RSCE01000013">
    <property type="protein sequence ID" value="RSH78291.1"/>
    <property type="molecule type" value="Genomic_DNA"/>
</dbReference>
<gene>
    <name evidence="8" type="ORF">EHS24_002758</name>
</gene>
<dbReference type="STRING" id="105984.A0A427XHD5"/>
<dbReference type="EC" id="1.1.1.179" evidence="3"/>
<dbReference type="PANTHER" id="PTHR22604">
    <property type="entry name" value="OXIDOREDUCTASES"/>
    <property type="match status" value="1"/>
</dbReference>
<comment type="caution">
    <text evidence="8">The sequence shown here is derived from an EMBL/GenBank/DDBJ whole genome shotgun (WGS) entry which is preliminary data.</text>
</comment>
<organism evidence="8 9">
    <name type="scientific">Apiotrichum porosum</name>
    <dbReference type="NCBI Taxonomy" id="105984"/>
    <lineage>
        <taxon>Eukaryota</taxon>
        <taxon>Fungi</taxon>
        <taxon>Dikarya</taxon>
        <taxon>Basidiomycota</taxon>
        <taxon>Agaricomycotina</taxon>
        <taxon>Tremellomycetes</taxon>
        <taxon>Trichosporonales</taxon>
        <taxon>Trichosporonaceae</taxon>
        <taxon>Apiotrichum</taxon>
    </lineage>
</organism>
<keyword evidence="9" id="KW-1185">Reference proteome</keyword>
<evidence type="ECO:0000256" key="4">
    <source>
        <dbReference type="ARBA" id="ARBA00042988"/>
    </source>
</evidence>
<feature type="domain" description="Gfo/Idh/MocA-like oxidoreductase N-terminal" evidence="6">
    <location>
        <begin position="14"/>
        <end position="152"/>
    </location>
</feature>
<sequence>MTITDSPAQPFVAKWGIIGCGWISSEFCKDLAFIRPEVTDVSHAVVAVGSRDKAKAAAFIAENMPQGARAQVEGVYSAKPQPCGSYDEVYDHPKDVDIIYIGTPNQSHFTAAKAALLRGKHVLVEKPACLNAAEWAVLTALAEEKRVFLMEGLWTRFQPLTSKLRDALHKDKLIGDIKFVQSDFSMAFYNSLPDTHRTIALEAAGGAMFDLGAYAMLPALIALHENPDNHMSPPEHLSASMLKTRQGTDQSTSFSFDFPRIDAKAIMSTSIAYNSPKDQPCVIVGTKGEIVLHGHLSRPSGMTIKIIDQDPAPFITKWKEPVKVDADVGPGFGLYFEADSVARSLRDSELQNATMPHSETALVLGLFDSIRKLGGYTLPPGLEQA</sequence>
<evidence type="ECO:0000313" key="9">
    <source>
        <dbReference type="Proteomes" id="UP000279236"/>
    </source>
</evidence>
<feature type="domain" description="GFO/IDH/MocA-like oxidoreductase" evidence="7">
    <location>
        <begin position="169"/>
        <end position="290"/>
    </location>
</feature>
<name>A0A427XHD5_9TREE</name>
<dbReference type="OrthoDB" id="2129491at2759"/>
<dbReference type="GO" id="GO:0000166">
    <property type="term" value="F:nucleotide binding"/>
    <property type="evidence" value="ECO:0007669"/>
    <property type="project" value="InterPro"/>
</dbReference>
<evidence type="ECO:0000256" key="2">
    <source>
        <dbReference type="ARBA" id="ARBA00023002"/>
    </source>
</evidence>
<accession>A0A427XHD5</accession>
<evidence type="ECO:0000256" key="5">
    <source>
        <dbReference type="ARBA" id="ARBA00049233"/>
    </source>
</evidence>
<dbReference type="Gene3D" id="3.40.50.720">
    <property type="entry name" value="NAD(P)-binding Rossmann-like Domain"/>
    <property type="match status" value="1"/>
</dbReference>
<dbReference type="Pfam" id="PF01408">
    <property type="entry name" value="GFO_IDH_MocA"/>
    <property type="match status" value="1"/>
</dbReference>
<reference evidence="8 9" key="1">
    <citation type="submission" date="2018-11" db="EMBL/GenBank/DDBJ databases">
        <title>Genome sequence of Apiotrichum porosum DSM 27194.</title>
        <authorList>
            <person name="Aliyu H."/>
            <person name="Gorte O."/>
            <person name="Ochsenreither K."/>
        </authorList>
    </citation>
    <scope>NUCLEOTIDE SEQUENCE [LARGE SCALE GENOMIC DNA]</scope>
    <source>
        <strain evidence="8 9">DSM 27194</strain>
    </source>
</reference>
<dbReference type="InterPro" id="IPR000683">
    <property type="entry name" value="Gfo/Idh/MocA-like_OxRdtase_N"/>
</dbReference>
<comment type="catalytic activity">
    <reaction evidence="5">
        <text>D-xylose + NADP(+) = D-xylono-1,5-lactone + NADPH + H(+)</text>
        <dbReference type="Rhea" id="RHEA:22000"/>
        <dbReference type="ChEBI" id="CHEBI:15378"/>
        <dbReference type="ChEBI" id="CHEBI:15867"/>
        <dbReference type="ChEBI" id="CHEBI:53455"/>
        <dbReference type="ChEBI" id="CHEBI:57783"/>
        <dbReference type="ChEBI" id="CHEBI:58349"/>
        <dbReference type="EC" id="1.1.1.179"/>
    </reaction>
</comment>
<keyword evidence="2" id="KW-0560">Oxidoreductase</keyword>
<comment type="similarity">
    <text evidence="1">Belongs to the Gfo/Idh/MocA family.</text>
</comment>
<dbReference type="InterPro" id="IPR036291">
    <property type="entry name" value="NAD(P)-bd_dom_sf"/>
</dbReference>
<dbReference type="Gene3D" id="3.30.360.10">
    <property type="entry name" value="Dihydrodipicolinate Reductase, domain 2"/>
    <property type="match status" value="1"/>
</dbReference>
<dbReference type="AlphaFoldDB" id="A0A427XHD5"/>
<dbReference type="PANTHER" id="PTHR22604:SF105">
    <property type="entry name" value="TRANS-1,2-DIHYDROBENZENE-1,2-DIOL DEHYDROGENASE"/>
    <property type="match status" value="1"/>
</dbReference>
<dbReference type="Proteomes" id="UP000279236">
    <property type="component" value="Unassembled WGS sequence"/>
</dbReference>
<proteinExistence type="inferred from homology"/>
<dbReference type="Pfam" id="PF22725">
    <property type="entry name" value="GFO_IDH_MocA_C3"/>
    <property type="match status" value="1"/>
</dbReference>
<dbReference type="SUPFAM" id="SSF51735">
    <property type="entry name" value="NAD(P)-binding Rossmann-fold domains"/>
    <property type="match status" value="1"/>
</dbReference>
<evidence type="ECO:0000259" key="6">
    <source>
        <dbReference type="Pfam" id="PF01408"/>
    </source>
</evidence>
<protein>
    <recommendedName>
        <fullName evidence="3">D-xylose 1-dehydrogenase (NADP(+), D-xylono-1,5-lactone-forming)</fullName>
        <ecNumber evidence="3">1.1.1.179</ecNumber>
    </recommendedName>
    <alternativeName>
        <fullName evidence="4">D-xylose-NADP dehydrogenase</fullName>
    </alternativeName>
</protein>
<evidence type="ECO:0000256" key="3">
    <source>
        <dbReference type="ARBA" id="ARBA00038984"/>
    </source>
</evidence>
<dbReference type="GeneID" id="39587301"/>
<evidence type="ECO:0000313" key="8">
    <source>
        <dbReference type="EMBL" id="RSH78291.1"/>
    </source>
</evidence>